<dbReference type="AlphaFoldDB" id="A0A956M4W9"/>
<dbReference type="EMBL" id="JAGQHR010000973">
    <property type="protein sequence ID" value="MCA9730070.1"/>
    <property type="molecule type" value="Genomic_DNA"/>
</dbReference>
<reference evidence="1" key="2">
    <citation type="journal article" date="2021" name="Microbiome">
        <title>Successional dynamics and alternative stable states in a saline activated sludge microbial community over 9 years.</title>
        <authorList>
            <person name="Wang Y."/>
            <person name="Ye J."/>
            <person name="Ju F."/>
            <person name="Liu L."/>
            <person name="Boyd J.A."/>
            <person name="Deng Y."/>
            <person name="Parks D.H."/>
            <person name="Jiang X."/>
            <person name="Yin X."/>
            <person name="Woodcroft B.J."/>
            <person name="Tyson G.W."/>
            <person name="Hugenholtz P."/>
            <person name="Polz M.F."/>
            <person name="Zhang T."/>
        </authorList>
    </citation>
    <scope>NUCLEOTIDE SEQUENCE</scope>
    <source>
        <strain evidence="1">HKST-UBA01</strain>
    </source>
</reference>
<name>A0A956M4W9_UNCEI</name>
<gene>
    <name evidence="1" type="ORF">KC729_20470</name>
</gene>
<dbReference type="Proteomes" id="UP000697710">
    <property type="component" value="Unassembled WGS sequence"/>
</dbReference>
<evidence type="ECO:0000313" key="2">
    <source>
        <dbReference type="Proteomes" id="UP000697710"/>
    </source>
</evidence>
<evidence type="ECO:0000313" key="1">
    <source>
        <dbReference type="EMBL" id="MCA9730070.1"/>
    </source>
</evidence>
<protein>
    <submittedName>
        <fullName evidence="1">Uncharacterized protein</fullName>
    </submittedName>
</protein>
<reference evidence="1" key="1">
    <citation type="submission" date="2020-04" db="EMBL/GenBank/DDBJ databases">
        <authorList>
            <person name="Zhang T."/>
        </authorList>
    </citation>
    <scope>NUCLEOTIDE SEQUENCE</scope>
    <source>
        <strain evidence="1">HKST-UBA01</strain>
    </source>
</reference>
<accession>A0A956M4W9</accession>
<comment type="caution">
    <text evidence="1">The sequence shown here is derived from an EMBL/GenBank/DDBJ whole genome shotgun (WGS) entry which is preliminary data.</text>
</comment>
<proteinExistence type="predicted"/>
<sequence length="65" mass="7547">MEIRGKGHLMLAFDLGFEIDLARAAEKVLAHPARHFRHKRGRMWNRRYLGGPLRLVQSGQRLDVP</sequence>
<feature type="non-terminal residue" evidence="1">
    <location>
        <position position="65"/>
    </location>
</feature>
<organism evidence="1 2">
    <name type="scientific">Eiseniibacteriota bacterium</name>
    <dbReference type="NCBI Taxonomy" id="2212470"/>
    <lineage>
        <taxon>Bacteria</taxon>
        <taxon>Candidatus Eiseniibacteriota</taxon>
    </lineage>
</organism>